<dbReference type="InterPro" id="IPR050219">
    <property type="entry name" value="DnaG_primase"/>
</dbReference>
<dbReference type="SUPFAM" id="SSF57783">
    <property type="entry name" value="Zinc beta-ribbon"/>
    <property type="match status" value="1"/>
</dbReference>
<feature type="non-terminal residue" evidence="1">
    <location>
        <position position="1"/>
    </location>
</feature>
<dbReference type="PANTHER" id="PTHR30313">
    <property type="entry name" value="DNA PRIMASE"/>
    <property type="match status" value="1"/>
</dbReference>
<dbReference type="GO" id="GO:0003677">
    <property type="term" value="F:DNA binding"/>
    <property type="evidence" value="ECO:0007669"/>
    <property type="project" value="InterPro"/>
</dbReference>
<dbReference type="Pfam" id="PF13155">
    <property type="entry name" value="Toprim_2"/>
    <property type="match status" value="1"/>
</dbReference>
<reference evidence="1" key="1">
    <citation type="submission" date="2018-05" db="EMBL/GenBank/DDBJ databases">
        <authorList>
            <person name="Lanie J.A."/>
            <person name="Ng W.-L."/>
            <person name="Kazmierczak K.M."/>
            <person name="Andrzejewski T.M."/>
            <person name="Davidsen T.M."/>
            <person name="Wayne K.J."/>
            <person name="Tettelin H."/>
            <person name="Glass J.I."/>
            <person name="Rusch D."/>
            <person name="Podicherti R."/>
            <person name="Tsui H.-C.T."/>
            <person name="Winkler M.E."/>
        </authorList>
    </citation>
    <scope>NUCLEOTIDE SEQUENCE</scope>
</reference>
<name>A0A382KQZ7_9ZZZZ</name>
<dbReference type="CDD" id="cd03364">
    <property type="entry name" value="TOPRIM_DnaG_primases"/>
    <property type="match status" value="1"/>
</dbReference>
<dbReference type="PANTHER" id="PTHR30313:SF2">
    <property type="entry name" value="DNA PRIMASE"/>
    <property type="match status" value="1"/>
</dbReference>
<dbReference type="GO" id="GO:0008270">
    <property type="term" value="F:zinc ion binding"/>
    <property type="evidence" value="ECO:0007669"/>
    <property type="project" value="InterPro"/>
</dbReference>
<proteinExistence type="predicted"/>
<dbReference type="GO" id="GO:0006269">
    <property type="term" value="P:DNA replication, synthesis of primer"/>
    <property type="evidence" value="ECO:0007669"/>
    <property type="project" value="TreeGrafter"/>
</dbReference>
<dbReference type="EMBL" id="UINC01082462">
    <property type="protein sequence ID" value="SVC27244.1"/>
    <property type="molecule type" value="Genomic_DNA"/>
</dbReference>
<dbReference type="GO" id="GO:0005737">
    <property type="term" value="C:cytoplasm"/>
    <property type="evidence" value="ECO:0007669"/>
    <property type="project" value="TreeGrafter"/>
</dbReference>
<sequence length="277" mass="30645">VGGRCPVHHLTVGKEDRSPSWSMNLYSGLWICYSCGAKGNLPQLVLQLTDNSDEAVLVNEYILSSGLARLKAGTPDPAEAQPSVDLSTYRKFVPVPEQLLEYRRIDPVVAQRFGIRWDPQPRHWIIPIISSTGDLWGWQAKGKGYFRNVPTGVPKSRTLFGIERFKAQVAVLVESPLDVVRLASLRPGLLTHGLASFGAHVSTYQLNLVSRWADTIVIALDNDEAGICAAERVARDCPRPRGGINYLRYEHTNAKDIGDMTNDELEEALTGASARPW</sequence>
<dbReference type="AlphaFoldDB" id="A0A382KQZ7"/>
<dbReference type="SUPFAM" id="SSF56731">
    <property type="entry name" value="DNA primase core"/>
    <property type="match status" value="1"/>
</dbReference>
<dbReference type="Gene3D" id="3.90.580.10">
    <property type="entry name" value="Zinc finger, CHC2-type domain"/>
    <property type="match status" value="1"/>
</dbReference>
<dbReference type="InterPro" id="IPR036977">
    <property type="entry name" value="DNA_primase_Znf_CHC2"/>
</dbReference>
<gene>
    <name evidence="1" type="ORF">METZ01_LOCUS280098</name>
</gene>
<dbReference type="Gene3D" id="3.40.1360.10">
    <property type="match status" value="1"/>
</dbReference>
<dbReference type="InterPro" id="IPR034151">
    <property type="entry name" value="TOPRIM_DnaG_bac"/>
</dbReference>
<organism evidence="1">
    <name type="scientific">marine metagenome</name>
    <dbReference type="NCBI Taxonomy" id="408172"/>
    <lineage>
        <taxon>unclassified sequences</taxon>
        <taxon>metagenomes</taxon>
        <taxon>ecological metagenomes</taxon>
    </lineage>
</organism>
<feature type="non-terminal residue" evidence="1">
    <location>
        <position position="277"/>
    </location>
</feature>
<accession>A0A382KQZ7</accession>
<evidence type="ECO:0000313" key="1">
    <source>
        <dbReference type="EMBL" id="SVC27244.1"/>
    </source>
</evidence>
<evidence type="ECO:0008006" key="2">
    <source>
        <dbReference type="Google" id="ProtNLM"/>
    </source>
</evidence>
<protein>
    <recommendedName>
        <fullName evidence="2">Toprim domain-containing protein</fullName>
    </recommendedName>
</protein>